<dbReference type="GO" id="GO:0005886">
    <property type="term" value="C:plasma membrane"/>
    <property type="evidence" value="ECO:0007669"/>
    <property type="project" value="UniProtKB-SubCell"/>
</dbReference>
<keyword evidence="6" id="KW-0406">Ion transport</keyword>
<dbReference type="AlphaFoldDB" id="A0AAE0S4M6"/>
<evidence type="ECO:0000313" key="7">
    <source>
        <dbReference type="EMBL" id="KAK3585084.1"/>
    </source>
</evidence>
<feature type="transmembrane region" description="Helical" evidence="6">
    <location>
        <begin position="74"/>
        <end position="94"/>
    </location>
</feature>
<reference evidence="7" key="1">
    <citation type="journal article" date="2021" name="Genome Biol. Evol.">
        <title>A High-Quality Reference Genome for a Parasitic Bivalve with Doubly Uniparental Inheritance (Bivalvia: Unionida).</title>
        <authorList>
            <person name="Smith C.H."/>
        </authorList>
    </citation>
    <scope>NUCLEOTIDE SEQUENCE</scope>
    <source>
        <strain evidence="7">CHS0354</strain>
    </source>
</reference>
<evidence type="ECO:0000256" key="2">
    <source>
        <dbReference type="ARBA" id="ARBA00022692"/>
    </source>
</evidence>
<keyword evidence="6" id="KW-0868">Chloride</keyword>
<accession>A0AAE0S4M6</accession>
<feature type="transmembrane region" description="Helical" evidence="6">
    <location>
        <begin position="36"/>
        <end position="54"/>
    </location>
</feature>
<keyword evidence="3 6" id="KW-1133">Transmembrane helix</keyword>
<evidence type="ECO:0000256" key="5">
    <source>
        <dbReference type="ARBA" id="ARBA00034769"/>
    </source>
</evidence>
<evidence type="ECO:0000313" key="8">
    <source>
        <dbReference type="Proteomes" id="UP001195483"/>
    </source>
</evidence>
<evidence type="ECO:0000256" key="4">
    <source>
        <dbReference type="ARBA" id="ARBA00023136"/>
    </source>
</evidence>
<name>A0AAE0S4M6_9BIVA</name>
<keyword evidence="6" id="KW-0813">Transport</keyword>
<keyword evidence="6" id="KW-0869">Chloride channel</keyword>
<dbReference type="InterPro" id="IPR021134">
    <property type="entry name" value="Bestrophin-like"/>
</dbReference>
<comment type="subcellular location">
    <subcellularLocation>
        <location evidence="6">Cell membrane</location>
        <topology evidence="6">Multi-pass membrane protein</topology>
    </subcellularLocation>
    <subcellularLocation>
        <location evidence="1">Membrane</location>
    </subcellularLocation>
</comment>
<evidence type="ECO:0000256" key="1">
    <source>
        <dbReference type="ARBA" id="ARBA00004370"/>
    </source>
</evidence>
<organism evidence="7 8">
    <name type="scientific">Potamilus streckersoni</name>
    <dbReference type="NCBI Taxonomy" id="2493646"/>
    <lineage>
        <taxon>Eukaryota</taxon>
        <taxon>Metazoa</taxon>
        <taxon>Spiralia</taxon>
        <taxon>Lophotrochozoa</taxon>
        <taxon>Mollusca</taxon>
        <taxon>Bivalvia</taxon>
        <taxon>Autobranchia</taxon>
        <taxon>Heteroconchia</taxon>
        <taxon>Palaeoheterodonta</taxon>
        <taxon>Unionida</taxon>
        <taxon>Unionoidea</taxon>
        <taxon>Unionidae</taxon>
        <taxon>Ambleminae</taxon>
        <taxon>Lampsilini</taxon>
        <taxon>Potamilus</taxon>
    </lineage>
</organism>
<evidence type="ECO:0000256" key="3">
    <source>
        <dbReference type="ARBA" id="ARBA00022989"/>
    </source>
</evidence>
<dbReference type="GO" id="GO:0005254">
    <property type="term" value="F:chloride channel activity"/>
    <property type="evidence" value="ECO:0007669"/>
    <property type="project" value="UniProtKB-KW"/>
</dbReference>
<keyword evidence="6" id="KW-0407">Ion channel</keyword>
<keyword evidence="8" id="KW-1185">Reference proteome</keyword>
<comment type="function">
    <text evidence="6">Forms chloride channels.</text>
</comment>
<keyword evidence="2 6" id="KW-0812">Transmembrane</keyword>
<keyword evidence="6" id="KW-1003">Cell membrane</keyword>
<sequence length="614" mass="70802">MTIIYQYRVANSSLCGFFKLLAIWKGSVYKLVFKEMLIFSALYTVISLTYRFALNSQQKEVFEKLAKYFNQHTSLIPVSFVLGFYVSLVVNRWWQQFLNVPWPDRTMFMTAQYLHGDDEKGKIMRRTVARYLLFGLILILRSTSVAVMKRFPTMDHIVEAGFITHDEAVLWESVECKYHKFWVPLMWVNSLLTEARKEGRIETDFGLRMIMEPLADFRDKCSICFVYDWITIPLVYTQVTTLSVYIFFLACLVGRQYTEPGKGGPGYDYDLFIPGFTMLQFFFYMGWLKVAEQLINPFGEDDDDYDMNWLLDRHFAVVMCLADQCHGKHPLLVKDAHFHEVVSNLPYTEASLSSMRQNFLGSTFNLAKPTAEEQRIVNPNDYSLDMGRSLSTGSKHAGSIWSLFSWRPHIQRLHLADSSETVTSQLSHKMSNGYLEDINVGNYVEAQSLQSEYVPLKIARTTSETEERKSKPTERSRKWSFPIYLKQKRNEVGDEENTPLHNPVACPPSPKLRFVIEPVSVDFEADNSKHKRNSHLIDMHMTGKAVSRSPALSAIEEINTVTSLKQILSPTSSRENLTEENKIETIKEEIEKDEDMVFIDADVLSTVVVDKNSV</sequence>
<feature type="transmembrane region" description="Helical" evidence="6">
    <location>
        <begin position="266"/>
        <end position="287"/>
    </location>
</feature>
<proteinExistence type="inferred from homology"/>
<gene>
    <name evidence="7" type="ORF">CHS0354_004273</name>
</gene>
<reference evidence="7" key="3">
    <citation type="submission" date="2023-05" db="EMBL/GenBank/DDBJ databases">
        <authorList>
            <person name="Smith C.H."/>
        </authorList>
    </citation>
    <scope>NUCLEOTIDE SEQUENCE</scope>
    <source>
        <strain evidence="7">CHS0354</strain>
        <tissue evidence="7">Mantle</tissue>
    </source>
</reference>
<evidence type="ECO:0000256" key="6">
    <source>
        <dbReference type="RuleBase" id="RU363126"/>
    </source>
</evidence>
<comment type="caution">
    <text evidence="7">The sequence shown here is derived from an EMBL/GenBank/DDBJ whole genome shotgun (WGS) entry which is preliminary data.</text>
</comment>
<comment type="similarity">
    <text evidence="5 6">Belongs to the anion channel-forming bestrophin (TC 1.A.46) family. Calcium-sensitive chloride channel subfamily.</text>
</comment>
<feature type="transmembrane region" description="Helical" evidence="6">
    <location>
        <begin position="128"/>
        <end position="148"/>
    </location>
</feature>
<dbReference type="GO" id="GO:0034707">
    <property type="term" value="C:chloride channel complex"/>
    <property type="evidence" value="ECO:0007669"/>
    <property type="project" value="UniProtKB-KW"/>
</dbReference>
<dbReference type="PANTHER" id="PTHR10736:SF0">
    <property type="entry name" value="BESTROPHIN HOMOLOG"/>
    <property type="match status" value="1"/>
</dbReference>
<dbReference type="Pfam" id="PF01062">
    <property type="entry name" value="Bestrophin"/>
    <property type="match status" value="1"/>
</dbReference>
<protein>
    <recommendedName>
        <fullName evidence="6">Bestrophin homolog</fullName>
    </recommendedName>
</protein>
<feature type="transmembrane region" description="Helical" evidence="6">
    <location>
        <begin position="235"/>
        <end position="254"/>
    </location>
</feature>
<dbReference type="InterPro" id="IPR000615">
    <property type="entry name" value="Bestrophin"/>
</dbReference>
<dbReference type="EMBL" id="JAEAOA010000324">
    <property type="protein sequence ID" value="KAK3585084.1"/>
    <property type="molecule type" value="Genomic_DNA"/>
</dbReference>
<dbReference type="Proteomes" id="UP001195483">
    <property type="component" value="Unassembled WGS sequence"/>
</dbReference>
<dbReference type="PANTHER" id="PTHR10736">
    <property type="entry name" value="BESTROPHIN"/>
    <property type="match status" value="1"/>
</dbReference>
<reference evidence="7" key="2">
    <citation type="journal article" date="2021" name="Genome Biol. Evol.">
        <title>Developing a high-quality reference genome for a parasitic bivalve with doubly uniparental inheritance (Bivalvia: Unionida).</title>
        <authorList>
            <person name="Smith C.H."/>
        </authorList>
    </citation>
    <scope>NUCLEOTIDE SEQUENCE</scope>
    <source>
        <strain evidence="7">CHS0354</strain>
        <tissue evidence="7">Mantle</tissue>
    </source>
</reference>
<keyword evidence="4 6" id="KW-0472">Membrane</keyword>